<evidence type="ECO:0000259" key="1">
    <source>
        <dbReference type="Pfam" id="PF01551"/>
    </source>
</evidence>
<evidence type="ECO:0000313" key="2">
    <source>
        <dbReference type="EMBL" id="GAG17328.1"/>
    </source>
</evidence>
<dbReference type="Pfam" id="PF01551">
    <property type="entry name" value="Peptidase_M23"/>
    <property type="match status" value="1"/>
</dbReference>
<dbReference type="PANTHER" id="PTHR21666:SF270">
    <property type="entry name" value="MUREIN HYDROLASE ACTIVATOR ENVC"/>
    <property type="match status" value="1"/>
</dbReference>
<gene>
    <name evidence="2" type="ORF">S01H1_46900</name>
</gene>
<name>X0VY05_9ZZZZ</name>
<dbReference type="InterPro" id="IPR016047">
    <property type="entry name" value="M23ase_b-sheet_dom"/>
</dbReference>
<sequence length="169" mass="18362">REMVELDADTLKRAKEEIRVVRGLFIRPAGYSLWRGRWIRPVAGTIVSSFGRRSIINGMERSPHSGVDLKAEEGTPVKTTNGGKVALVADHFFSGLSVFIDHGGGIQSMYFHLSQVFVQVGQVVEKGATVGLSGSSGRVTGPHLHFGIRLNGERVNPINLIEISGGLER</sequence>
<feature type="domain" description="M23ase beta-sheet core" evidence="1">
    <location>
        <begin position="63"/>
        <end position="157"/>
    </location>
</feature>
<protein>
    <recommendedName>
        <fullName evidence="1">M23ase beta-sheet core domain-containing protein</fullName>
    </recommendedName>
</protein>
<dbReference type="SUPFAM" id="SSF51261">
    <property type="entry name" value="Duplicated hybrid motif"/>
    <property type="match status" value="1"/>
</dbReference>
<feature type="non-terminal residue" evidence="2">
    <location>
        <position position="1"/>
    </location>
</feature>
<dbReference type="Gene3D" id="2.70.70.10">
    <property type="entry name" value="Glucose Permease (Domain IIA)"/>
    <property type="match status" value="1"/>
</dbReference>
<dbReference type="PANTHER" id="PTHR21666">
    <property type="entry name" value="PEPTIDASE-RELATED"/>
    <property type="match status" value="1"/>
</dbReference>
<comment type="caution">
    <text evidence="2">The sequence shown here is derived from an EMBL/GenBank/DDBJ whole genome shotgun (WGS) entry which is preliminary data.</text>
</comment>
<dbReference type="CDD" id="cd12797">
    <property type="entry name" value="M23_peptidase"/>
    <property type="match status" value="1"/>
</dbReference>
<proteinExistence type="predicted"/>
<dbReference type="AlphaFoldDB" id="X0VY05"/>
<organism evidence="2">
    <name type="scientific">marine sediment metagenome</name>
    <dbReference type="NCBI Taxonomy" id="412755"/>
    <lineage>
        <taxon>unclassified sequences</taxon>
        <taxon>metagenomes</taxon>
        <taxon>ecological metagenomes</taxon>
    </lineage>
</organism>
<dbReference type="InterPro" id="IPR011055">
    <property type="entry name" value="Dup_hybrid_motif"/>
</dbReference>
<dbReference type="EMBL" id="BARS01030049">
    <property type="protein sequence ID" value="GAG17328.1"/>
    <property type="molecule type" value="Genomic_DNA"/>
</dbReference>
<dbReference type="GO" id="GO:0004222">
    <property type="term" value="F:metalloendopeptidase activity"/>
    <property type="evidence" value="ECO:0007669"/>
    <property type="project" value="TreeGrafter"/>
</dbReference>
<reference evidence="2" key="1">
    <citation type="journal article" date="2014" name="Front. Microbiol.">
        <title>High frequency of phylogenetically diverse reductive dehalogenase-homologous genes in deep subseafloor sedimentary metagenomes.</title>
        <authorList>
            <person name="Kawai M."/>
            <person name="Futagami T."/>
            <person name="Toyoda A."/>
            <person name="Takaki Y."/>
            <person name="Nishi S."/>
            <person name="Hori S."/>
            <person name="Arai W."/>
            <person name="Tsubouchi T."/>
            <person name="Morono Y."/>
            <person name="Uchiyama I."/>
            <person name="Ito T."/>
            <person name="Fujiyama A."/>
            <person name="Inagaki F."/>
            <person name="Takami H."/>
        </authorList>
    </citation>
    <scope>NUCLEOTIDE SEQUENCE</scope>
    <source>
        <strain evidence="2">Expedition CK06-06</strain>
    </source>
</reference>
<dbReference type="InterPro" id="IPR050570">
    <property type="entry name" value="Cell_wall_metabolism_enzyme"/>
</dbReference>
<accession>X0VY05</accession>